<proteinExistence type="inferred from homology"/>
<dbReference type="PROSITE" id="PS00086">
    <property type="entry name" value="CYTOCHROME_P450"/>
    <property type="match status" value="1"/>
</dbReference>
<gene>
    <name evidence="3" type="ORF">EZ313_16460</name>
</gene>
<dbReference type="SUPFAM" id="SSF48264">
    <property type="entry name" value="Cytochrome P450"/>
    <property type="match status" value="1"/>
</dbReference>
<keyword evidence="2" id="KW-0503">Monooxygenase</keyword>
<dbReference type="RefSeq" id="WP_135264357.1">
    <property type="nucleotide sequence ID" value="NZ_SMLM01000002.1"/>
</dbReference>
<dbReference type="Proteomes" id="UP000298180">
    <property type="component" value="Unassembled WGS sequence"/>
</dbReference>
<dbReference type="PANTHER" id="PTHR46696">
    <property type="entry name" value="P450, PUTATIVE (EUROFUNG)-RELATED"/>
    <property type="match status" value="1"/>
</dbReference>
<dbReference type="InterPro" id="IPR036396">
    <property type="entry name" value="Cyt_P450_sf"/>
</dbReference>
<evidence type="ECO:0000313" key="3">
    <source>
        <dbReference type="EMBL" id="TFZ02833.1"/>
    </source>
</evidence>
<dbReference type="InterPro" id="IPR001128">
    <property type="entry name" value="Cyt_P450"/>
</dbReference>
<keyword evidence="4" id="KW-1185">Reference proteome</keyword>
<dbReference type="AlphaFoldDB" id="A0A4Z0BU58"/>
<dbReference type="GO" id="GO:0004497">
    <property type="term" value="F:monooxygenase activity"/>
    <property type="evidence" value="ECO:0007669"/>
    <property type="project" value="UniProtKB-KW"/>
</dbReference>
<reference evidence="3 4" key="1">
    <citation type="submission" date="2019-03" db="EMBL/GenBank/DDBJ databases">
        <title>Ramlibacter henchirensis DSM 14656, whole genome shotgun sequence.</title>
        <authorList>
            <person name="Zhang X."/>
            <person name="Feng G."/>
            <person name="Zhu H."/>
        </authorList>
    </citation>
    <scope>NUCLEOTIDE SEQUENCE [LARGE SCALE GENOMIC DNA]</scope>
    <source>
        <strain evidence="3 4">DSM 14656</strain>
    </source>
</reference>
<sequence>METVIDKIPHVDVDPWTPELIDEPYEMHELVREAGPVAYIPKYDLFVVGRHAEVQAVLTNWETFISSAGVGLANFRHEAPFRPKSILLEADPPDHTVVRTVISRIMSPKNLQQLRDLFEAEAITMVDRVLEKRQVDGVKDIAEYFPLKVFPDAVGLETEGRDNLLLYGDMVFNALGPRNELFERSMEKLKPVSSWIMDHCTREALRPGGLGHLIYEAADKGEINQDQAAMLVRSFLSAGVDTTIGGIANILLTLARHPAEYAKLHANPALARQTFEEGLRYESIVQTIFRTTGKPAEIAGVSIDEDRKVLTLLGSANRDPRKWSEPNRFNVERNPVGHVTFGAGIHGCVGQMIARMEGEIVLRALAKKVKRIELTGRHKRHHNNSLRAMHSLPLELVPA</sequence>
<keyword evidence="2" id="KW-0408">Iron</keyword>
<dbReference type="PANTHER" id="PTHR46696:SF1">
    <property type="entry name" value="CYTOCHROME P450 YJIB-RELATED"/>
    <property type="match status" value="1"/>
</dbReference>
<comment type="similarity">
    <text evidence="1 2">Belongs to the cytochrome P450 family.</text>
</comment>
<dbReference type="InterPro" id="IPR002397">
    <property type="entry name" value="Cyt_P450_B"/>
</dbReference>
<dbReference type="PRINTS" id="PR00359">
    <property type="entry name" value="BP450"/>
</dbReference>
<dbReference type="GO" id="GO:0020037">
    <property type="term" value="F:heme binding"/>
    <property type="evidence" value="ECO:0007669"/>
    <property type="project" value="InterPro"/>
</dbReference>
<accession>A0A4Z0BU58</accession>
<dbReference type="EMBL" id="SMLM01000002">
    <property type="protein sequence ID" value="TFZ02833.1"/>
    <property type="molecule type" value="Genomic_DNA"/>
</dbReference>
<keyword evidence="2" id="KW-0560">Oxidoreductase</keyword>
<dbReference type="InterPro" id="IPR017972">
    <property type="entry name" value="Cyt_P450_CS"/>
</dbReference>
<evidence type="ECO:0000313" key="4">
    <source>
        <dbReference type="Proteomes" id="UP000298180"/>
    </source>
</evidence>
<dbReference type="OrthoDB" id="4168525at2"/>
<comment type="caution">
    <text evidence="3">The sequence shown here is derived from an EMBL/GenBank/DDBJ whole genome shotgun (WGS) entry which is preliminary data.</text>
</comment>
<name>A0A4Z0BU58_9BURK</name>
<dbReference type="CDD" id="cd11037">
    <property type="entry name" value="CYP199A2-like"/>
    <property type="match status" value="1"/>
</dbReference>
<evidence type="ECO:0000256" key="1">
    <source>
        <dbReference type="ARBA" id="ARBA00010617"/>
    </source>
</evidence>
<keyword evidence="2" id="KW-0349">Heme</keyword>
<dbReference type="Pfam" id="PF00067">
    <property type="entry name" value="p450"/>
    <property type="match status" value="1"/>
</dbReference>
<keyword evidence="2" id="KW-0479">Metal-binding</keyword>
<dbReference type="GO" id="GO:0016705">
    <property type="term" value="F:oxidoreductase activity, acting on paired donors, with incorporation or reduction of molecular oxygen"/>
    <property type="evidence" value="ECO:0007669"/>
    <property type="project" value="InterPro"/>
</dbReference>
<organism evidence="3 4">
    <name type="scientific">Ramlibacter henchirensis</name>
    <dbReference type="NCBI Taxonomy" id="204072"/>
    <lineage>
        <taxon>Bacteria</taxon>
        <taxon>Pseudomonadati</taxon>
        <taxon>Pseudomonadota</taxon>
        <taxon>Betaproteobacteria</taxon>
        <taxon>Burkholderiales</taxon>
        <taxon>Comamonadaceae</taxon>
        <taxon>Ramlibacter</taxon>
    </lineage>
</organism>
<protein>
    <submittedName>
        <fullName evidence="3">Cytochrome P450</fullName>
    </submittedName>
</protein>
<dbReference type="Gene3D" id="1.10.630.10">
    <property type="entry name" value="Cytochrome P450"/>
    <property type="match status" value="1"/>
</dbReference>
<dbReference type="GO" id="GO:0005506">
    <property type="term" value="F:iron ion binding"/>
    <property type="evidence" value="ECO:0007669"/>
    <property type="project" value="InterPro"/>
</dbReference>
<evidence type="ECO:0000256" key="2">
    <source>
        <dbReference type="RuleBase" id="RU000461"/>
    </source>
</evidence>